<protein>
    <submittedName>
        <fullName evidence="1">Uncharacterized protein</fullName>
    </submittedName>
</protein>
<dbReference type="Proteomes" id="UP000658733">
    <property type="component" value="Unassembled WGS sequence"/>
</dbReference>
<proteinExistence type="predicted"/>
<dbReference type="AlphaFoldDB" id="A0A843ANR7"/>
<evidence type="ECO:0000313" key="2">
    <source>
        <dbReference type="Proteomes" id="UP000658733"/>
    </source>
</evidence>
<dbReference type="RefSeq" id="WP_278523419.1">
    <property type="nucleotide sequence ID" value="NZ_JADIIN010000059.1"/>
</dbReference>
<name>A0A843ANR7_METAZ</name>
<dbReference type="EMBL" id="JADIIN010000059">
    <property type="protein sequence ID" value="MBF4469148.1"/>
    <property type="molecule type" value="Genomic_DNA"/>
</dbReference>
<comment type="caution">
    <text evidence="1">The sequence shown here is derived from an EMBL/GenBank/DDBJ whole genome shotgun (WGS) entry which is preliminary data.</text>
</comment>
<sequence length="165" mass="18286">MAYNMLTGTNNINPASIGKTQIVVDSDTKFNGSIKIYKYSNLESNENGSYNMTQFFKPGFIFRDYTGIPIEIPIVDGKASYDIPNDVQFFIVYSYGSTNKDFGYTSDSNDAVTVSFYSNGVLVAQSISELYADQFDIDFGGTIYDLKGGTMEDIDLVNDTSKYGI</sequence>
<evidence type="ECO:0000313" key="1">
    <source>
        <dbReference type="EMBL" id="MBF4469148.1"/>
    </source>
</evidence>
<gene>
    <name evidence="1" type="ORF">ISP01_07055</name>
</gene>
<reference evidence="1" key="1">
    <citation type="submission" date="2020-10" db="EMBL/GenBank/DDBJ databases">
        <title>Dehalococcoides mccartyi of a TCE/Cr reducing biochatode.</title>
        <authorList>
            <person name="Matturro B."/>
        </authorList>
    </citation>
    <scope>NUCLEOTIDE SEQUENCE</scope>
    <source>
        <strain evidence="1">Bin4</strain>
    </source>
</reference>
<organism evidence="1 2">
    <name type="scientific">Methanobrevibacter arboriphilus</name>
    <dbReference type="NCBI Taxonomy" id="39441"/>
    <lineage>
        <taxon>Archaea</taxon>
        <taxon>Methanobacteriati</taxon>
        <taxon>Methanobacteriota</taxon>
        <taxon>Methanomada group</taxon>
        <taxon>Methanobacteria</taxon>
        <taxon>Methanobacteriales</taxon>
        <taxon>Methanobacteriaceae</taxon>
        <taxon>Methanobrevibacter</taxon>
    </lineage>
</organism>
<accession>A0A843ANR7</accession>